<evidence type="ECO:0000256" key="6">
    <source>
        <dbReference type="PROSITE-ProRule" id="PRU00175"/>
    </source>
</evidence>
<dbReference type="EMBL" id="JAQIZT010000001">
    <property type="protein sequence ID" value="KAJ7015022.1"/>
    <property type="molecule type" value="Genomic_DNA"/>
</dbReference>
<evidence type="ECO:0000256" key="1">
    <source>
        <dbReference type="ARBA" id="ARBA00004370"/>
    </source>
</evidence>
<dbReference type="Pfam" id="PF13639">
    <property type="entry name" value="zf-RING_2"/>
    <property type="match status" value="1"/>
</dbReference>
<accession>A0AAD6WJU7</accession>
<feature type="domain" description="RING-type" evidence="7">
    <location>
        <begin position="116"/>
        <end position="158"/>
    </location>
</feature>
<keyword evidence="4" id="KW-0862">Zinc</keyword>
<comment type="caution">
    <text evidence="8">The sequence shown here is derived from an EMBL/GenBank/DDBJ whole genome shotgun (WGS) entry which is preliminary data.</text>
</comment>
<keyword evidence="3 6" id="KW-0863">Zinc-finger</keyword>
<keyword evidence="5" id="KW-0472">Membrane</keyword>
<dbReference type="GO" id="GO:0016020">
    <property type="term" value="C:membrane"/>
    <property type="evidence" value="ECO:0007669"/>
    <property type="project" value="UniProtKB-SubCell"/>
</dbReference>
<evidence type="ECO:0000313" key="8">
    <source>
        <dbReference type="EMBL" id="KAJ7015022.1"/>
    </source>
</evidence>
<dbReference type="SUPFAM" id="SSF57850">
    <property type="entry name" value="RING/U-box"/>
    <property type="match status" value="1"/>
</dbReference>
<dbReference type="PANTHER" id="PTHR46151:SF12">
    <property type="entry name" value="RING_U-BOX SUPERFAMILY PROTEIN"/>
    <property type="match status" value="1"/>
</dbReference>
<dbReference type="InterPro" id="IPR013083">
    <property type="entry name" value="Znf_RING/FYVE/PHD"/>
</dbReference>
<evidence type="ECO:0000256" key="2">
    <source>
        <dbReference type="ARBA" id="ARBA00022723"/>
    </source>
</evidence>
<name>A0AAD6WJU7_9ROSI</name>
<protein>
    <recommendedName>
        <fullName evidence="7">RING-type domain-containing protein</fullName>
    </recommendedName>
</protein>
<dbReference type="PANTHER" id="PTHR46151">
    <property type="entry name" value="NEP1-INTERACTING PROTEIN-LIKE 2"/>
    <property type="match status" value="1"/>
</dbReference>
<reference evidence="8 9" key="1">
    <citation type="journal article" date="2023" name="Mol. Ecol. Resour.">
        <title>Chromosome-level genome assembly of a triploid poplar Populus alba 'Berolinensis'.</title>
        <authorList>
            <person name="Chen S."/>
            <person name="Yu Y."/>
            <person name="Wang X."/>
            <person name="Wang S."/>
            <person name="Zhang T."/>
            <person name="Zhou Y."/>
            <person name="He R."/>
            <person name="Meng N."/>
            <person name="Wang Y."/>
            <person name="Liu W."/>
            <person name="Liu Z."/>
            <person name="Liu J."/>
            <person name="Guo Q."/>
            <person name="Huang H."/>
            <person name="Sederoff R.R."/>
            <person name="Wang G."/>
            <person name="Qu G."/>
            <person name="Chen S."/>
        </authorList>
    </citation>
    <scope>NUCLEOTIDE SEQUENCE [LARGE SCALE GENOMIC DNA]</scope>
    <source>
        <strain evidence="8">SC-2020</strain>
    </source>
</reference>
<comment type="subcellular location">
    <subcellularLocation>
        <location evidence="1">Membrane</location>
    </subcellularLocation>
</comment>
<evidence type="ECO:0000313" key="9">
    <source>
        <dbReference type="Proteomes" id="UP001164929"/>
    </source>
</evidence>
<dbReference type="SMART" id="SM00184">
    <property type="entry name" value="RING"/>
    <property type="match status" value="1"/>
</dbReference>
<keyword evidence="9" id="KW-1185">Reference proteome</keyword>
<proteinExistence type="predicted"/>
<keyword evidence="2" id="KW-0479">Metal-binding</keyword>
<evidence type="ECO:0000256" key="3">
    <source>
        <dbReference type="ARBA" id="ARBA00022771"/>
    </source>
</evidence>
<gene>
    <name evidence="8" type="ORF">NC653_004344</name>
</gene>
<dbReference type="GO" id="GO:0008270">
    <property type="term" value="F:zinc ion binding"/>
    <property type="evidence" value="ECO:0007669"/>
    <property type="project" value="UniProtKB-KW"/>
</dbReference>
<organism evidence="8 9">
    <name type="scientific">Populus alba x Populus x berolinensis</name>
    <dbReference type="NCBI Taxonomy" id="444605"/>
    <lineage>
        <taxon>Eukaryota</taxon>
        <taxon>Viridiplantae</taxon>
        <taxon>Streptophyta</taxon>
        <taxon>Embryophyta</taxon>
        <taxon>Tracheophyta</taxon>
        <taxon>Spermatophyta</taxon>
        <taxon>Magnoliopsida</taxon>
        <taxon>eudicotyledons</taxon>
        <taxon>Gunneridae</taxon>
        <taxon>Pentapetalae</taxon>
        <taxon>rosids</taxon>
        <taxon>fabids</taxon>
        <taxon>Malpighiales</taxon>
        <taxon>Salicaceae</taxon>
        <taxon>Saliceae</taxon>
        <taxon>Populus</taxon>
    </lineage>
</organism>
<dbReference type="AlphaFoldDB" id="A0AAD6WJU7"/>
<evidence type="ECO:0000256" key="4">
    <source>
        <dbReference type="ARBA" id="ARBA00022833"/>
    </source>
</evidence>
<dbReference type="PROSITE" id="PS50089">
    <property type="entry name" value="ZF_RING_2"/>
    <property type="match status" value="1"/>
</dbReference>
<dbReference type="InterPro" id="IPR001841">
    <property type="entry name" value="Znf_RING"/>
</dbReference>
<dbReference type="Proteomes" id="UP001164929">
    <property type="component" value="Chromosome 1"/>
</dbReference>
<evidence type="ECO:0000256" key="5">
    <source>
        <dbReference type="ARBA" id="ARBA00023136"/>
    </source>
</evidence>
<evidence type="ECO:0000259" key="7">
    <source>
        <dbReference type="PROSITE" id="PS50089"/>
    </source>
</evidence>
<sequence>MVFLTAVHSIMIVSFNLRGRALRFRIQSKGDFTFLQVALLHSLLNGKVFMEWVGPALLKAYQWQVNAMETTYREISDIYDTSEVRGLSEDCIKRLPECTFKSDNNIVEQCCLAFSCAICLQDFKDGDSMRKLPRCGHYFHLSCLDKWLARNGSCPNCRNYVCDDNDV</sequence>
<dbReference type="Gene3D" id="3.30.40.10">
    <property type="entry name" value="Zinc/RING finger domain, C3HC4 (zinc finger)"/>
    <property type="match status" value="1"/>
</dbReference>